<name>A0A9X2IV09_9NOCA</name>
<dbReference type="PANTHER" id="PTHR30472">
    <property type="entry name" value="FERRIC ENTEROBACTIN TRANSPORT SYSTEM PERMEASE PROTEIN"/>
    <property type="match status" value="1"/>
</dbReference>
<evidence type="ECO:0000256" key="4">
    <source>
        <dbReference type="ARBA" id="ARBA00022475"/>
    </source>
</evidence>
<protein>
    <submittedName>
        <fullName evidence="9">Iron ABC transporter permease</fullName>
    </submittedName>
</protein>
<feature type="transmembrane region" description="Helical" evidence="8">
    <location>
        <begin position="122"/>
        <end position="143"/>
    </location>
</feature>
<evidence type="ECO:0000256" key="2">
    <source>
        <dbReference type="ARBA" id="ARBA00007935"/>
    </source>
</evidence>
<evidence type="ECO:0000313" key="10">
    <source>
        <dbReference type="Proteomes" id="UP001139157"/>
    </source>
</evidence>
<dbReference type="Proteomes" id="UP001139157">
    <property type="component" value="Unassembled WGS sequence"/>
</dbReference>
<evidence type="ECO:0000256" key="7">
    <source>
        <dbReference type="ARBA" id="ARBA00023136"/>
    </source>
</evidence>
<keyword evidence="5 8" id="KW-0812">Transmembrane</keyword>
<sequence>MTAPTILAAQQLSATRGTRRRRVGGVLVLLALLAGGVVASLAIGAHWLPPGQLAAALSERFVTDPATIAAMSPDRAARNDAALTVQSLRLPRTLIAIVAGAALGTAGALIQGHTRNPIADPGLLGVNAGAAFAMVTAISVLGLGAPIQYVWFALAGAAIAAVIVFGLSGIGTGAMSPLTLILVGSGISVFLGALTSVTILSDSAALNVNRYWNTGSIAGRGYSGLWTTAPLMIGGMAVAFAHARRINVLNLGDDIARALGTNVIRARLVGVLTLTALAGGATAACGAIAFLGLIAPHIARRVTGPDYRWLVPCAALVGAVLTVYADTAGRIVARPGEIPVGIMLSLIGAPCFVALALARRMVRI</sequence>
<dbReference type="InterPro" id="IPR037294">
    <property type="entry name" value="ABC_BtuC-like"/>
</dbReference>
<dbReference type="CDD" id="cd06550">
    <property type="entry name" value="TM_ABC_iron-siderophores_like"/>
    <property type="match status" value="1"/>
</dbReference>
<feature type="transmembrane region" description="Helical" evidence="8">
    <location>
        <begin position="149"/>
        <end position="168"/>
    </location>
</feature>
<organism evidence="9 10">
    <name type="scientific">Nocardia pulmonis</name>
    <dbReference type="NCBI Taxonomy" id="2951408"/>
    <lineage>
        <taxon>Bacteria</taxon>
        <taxon>Bacillati</taxon>
        <taxon>Actinomycetota</taxon>
        <taxon>Actinomycetes</taxon>
        <taxon>Mycobacteriales</taxon>
        <taxon>Nocardiaceae</taxon>
        <taxon>Nocardia</taxon>
    </lineage>
</organism>
<dbReference type="InterPro" id="IPR000522">
    <property type="entry name" value="ABC_transptr_permease_BtuC"/>
</dbReference>
<keyword evidence="7 8" id="KW-0472">Membrane</keyword>
<comment type="subcellular location">
    <subcellularLocation>
        <location evidence="1">Cell membrane</location>
        <topology evidence="1">Multi-pass membrane protein</topology>
    </subcellularLocation>
</comment>
<feature type="transmembrane region" description="Helical" evidence="8">
    <location>
        <begin position="268"/>
        <end position="295"/>
    </location>
</feature>
<feature type="transmembrane region" description="Helical" evidence="8">
    <location>
        <begin position="307"/>
        <end position="326"/>
    </location>
</feature>
<keyword evidence="10" id="KW-1185">Reference proteome</keyword>
<keyword evidence="3" id="KW-0813">Transport</keyword>
<dbReference type="GO" id="GO:0022857">
    <property type="term" value="F:transmembrane transporter activity"/>
    <property type="evidence" value="ECO:0007669"/>
    <property type="project" value="InterPro"/>
</dbReference>
<dbReference type="PANTHER" id="PTHR30472:SF1">
    <property type="entry name" value="FE(3+) DICITRATE TRANSPORT SYSTEM PERMEASE PROTEIN FECC-RELATED"/>
    <property type="match status" value="1"/>
</dbReference>
<accession>A0A9X2IV09</accession>
<evidence type="ECO:0000256" key="5">
    <source>
        <dbReference type="ARBA" id="ARBA00022692"/>
    </source>
</evidence>
<gene>
    <name evidence="9" type="ORF">NDR86_00535</name>
</gene>
<reference evidence="9" key="1">
    <citation type="submission" date="2022-06" db="EMBL/GenBank/DDBJ databases">
        <title>Novel species in genus nocardia.</title>
        <authorList>
            <person name="Li F."/>
        </authorList>
    </citation>
    <scope>NUCLEOTIDE SEQUENCE</scope>
    <source>
        <strain evidence="9">CDC141</strain>
    </source>
</reference>
<keyword evidence="6 8" id="KW-1133">Transmembrane helix</keyword>
<evidence type="ECO:0000256" key="6">
    <source>
        <dbReference type="ARBA" id="ARBA00022989"/>
    </source>
</evidence>
<dbReference type="Gene3D" id="1.10.3470.10">
    <property type="entry name" value="ABC transporter involved in vitamin B12 uptake, BtuC"/>
    <property type="match status" value="1"/>
</dbReference>
<feature type="transmembrane region" description="Helical" evidence="8">
    <location>
        <begin position="93"/>
        <end position="110"/>
    </location>
</feature>
<comment type="caution">
    <text evidence="9">The sequence shown here is derived from an EMBL/GenBank/DDBJ whole genome shotgun (WGS) entry which is preliminary data.</text>
</comment>
<dbReference type="SUPFAM" id="SSF81345">
    <property type="entry name" value="ABC transporter involved in vitamin B12 uptake, BtuC"/>
    <property type="match status" value="1"/>
</dbReference>
<proteinExistence type="inferred from homology"/>
<keyword evidence="4" id="KW-1003">Cell membrane</keyword>
<dbReference type="EMBL" id="JAMRXG010000001">
    <property type="protein sequence ID" value="MCM6771954.1"/>
    <property type="molecule type" value="Genomic_DNA"/>
</dbReference>
<dbReference type="AlphaFoldDB" id="A0A9X2IV09"/>
<dbReference type="GO" id="GO:0005886">
    <property type="term" value="C:plasma membrane"/>
    <property type="evidence" value="ECO:0007669"/>
    <property type="project" value="UniProtKB-SubCell"/>
</dbReference>
<feature type="transmembrane region" description="Helical" evidence="8">
    <location>
        <begin position="180"/>
        <end position="201"/>
    </location>
</feature>
<dbReference type="FunFam" id="1.10.3470.10:FF:000001">
    <property type="entry name" value="Vitamin B12 ABC transporter permease BtuC"/>
    <property type="match status" value="1"/>
</dbReference>
<dbReference type="RefSeq" id="WP_251908835.1">
    <property type="nucleotide sequence ID" value="NZ_JAMRXG010000001.1"/>
</dbReference>
<evidence type="ECO:0000256" key="8">
    <source>
        <dbReference type="SAM" id="Phobius"/>
    </source>
</evidence>
<evidence type="ECO:0000256" key="1">
    <source>
        <dbReference type="ARBA" id="ARBA00004651"/>
    </source>
</evidence>
<dbReference type="GO" id="GO:0033214">
    <property type="term" value="P:siderophore-iron import into cell"/>
    <property type="evidence" value="ECO:0007669"/>
    <property type="project" value="TreeGrafter"/>
</dbReference>
<feature type="transmembrane region" description="Helical" evidence="8">
    <location>
        <begin position="26"/>
        <end position="48"/>
    </location>
</feature>
<evidence type="ECO:0000313" key="9">
    <source>
        <dbReference type="EMBL" id="MCM6771954.1"/>
    </source>
</evidence>
<feature type="transmembrane region" description="Helical" evidence="8">
    <location>
        <begin position="338"/>
        <end position="358"/>
    </location>
</feature>
<evidence type="ECO:0000256" key="3">
    <source>
        <dbReference type="ARBA" id="ARBA00022448"/>
    </source>
</evidence>
<dbReference type="Pfam" id="PF01032">
    <property type="entry name" value="FecCD"/>
    <property type="match status" value="1"/>
</dbReference>
<comment type="similarity">
    <text evidence="2">Belongs to the binding-protein-dependent transport system permease family. FecCD subfamily.</text>
</comment>